<dbReference type="Pfam" id="PF00440">
    <property type="entry name" value="TetR_N"/>
    <property type="match status" value="1"/>
</dbReference>
<proteinExistence type="predicted"/>
<evidence type="ECO:0000256" key="1">
    <source>
        <dbReference type="ARBA" id="ARBA00023015"/>
    </source>
</evidence>
<gene>
    <name evidence="7" type="ORF">G7Y85_04310</name>
</gene>
<dbReference type="RefSeq" id="WP_166252341.1">
    <property type="nucleotide sequence ID" value="NZ_JAAMOW010000002.1"/>
</dbReference>
<dbReference type="InterPro" id="IPR023772">
    <property type="entry name" value="DNA-bd_HTH_TetR-type_CS"/>
</dbReference>
<evidence type="ECO:0000256" key="2">
    <source>
        <dbReference type="ARBA" id="ARBA00023125"/>
    </source>
</evidence>
<keyword evidence="2 4" id="KW-0238">DNA-binding</keyword>
<feature type="compositionally biased region" description="Basic residues" evidence="5">
    <location>
        <begin position="18"/>
        <end position="30"/>
    </location>
</feature>
<dbReference type="GO" id="GO:0003700">
    <property type="term" value="F:DNA-binding transcription factor activity"/>
    <property type="evidence" value="ECO:0007669"/>
    <property type="project" value="TreeGrafter"/>
</dbReference>
<dbReference type="PRINTS" id="PR00455">
    <property type="entry name" value="HTHTETR"/>
</dbReference>
<sequence>MPRKRQETPRKTTAATGGKRRVPPAARTRRSAQDLLDRIVLAAAEEFKRNGYAGTTTALVARRAEVTEAQLFRYFGSKSNLFRETVFKPIEQHLLHFVETHLPEFDNPAVHREQTHLYTSELQRFIHDNAQLLTSLIVAQTYDAGTAHGVATINSLKTYFDRAAAMMAARTGGGSSADPQLLVRLAFSTVLAAVIFRGWIFPEGLASDAAIETAINDFVLRGVAADKPRR</sequence>
<keyword evidence="8" id="KW-1185">Reference proteome</keyword>
<feature type="compositionally biased region" description="Basic and acidic residues" evidence="5">
    <location>
        <begin position="1"/>
        <end position="10"/>
    </location>
</feature>
<dbReference type="PANTHER" id="PTHR30055:SF234">
    <property type="entry name" value="HTH-TYPE TRANSCRIPTIONAL REGULATOR BETI"/>
    <property type="match status" value="1"/>
</dbReference>
<dbReference type="PANTHER" id="PTHR30055">
    <property type="entry name" value="HTH-TYPE TRANSCRIPTIONAL REGULATOR RUTR"/>
    <property type="match status" value="1"/>
</dbReference>
<dbReference type="GO" id="GO:0000976">
    <property type="term" value="F:transcription cis-regulatory region binding"/>
    <property type="evidence" value="ECO:0007669"/>
    <property type="project" value="TreeGrafter"/>
</dbReference>
<keyword evidence="1" id="KW-0805">Transcription regulation</keyword>
<name>A0A6M2BMZ1_9GAMM</name>
<feature type="region of interest" description="Disordered" evidence="5">
    <location>
        <begin position="1"/>
        <end position="30"/>
    </location>
</feature>
<evidence type="ECO:0000259" key="6">
    <source>
        <dbReference type="PROSITE" id="PS50977"/>
    </source>
</evidence>
<reference evidence="7 8" key="1">
    <citation type="journal article" date="2014" name="Int. J. Syst. Evol. Microbiol.">
        <title>Solimonas terrae sp. nov., isolated from soil.</title>
        <authorList>
            <person name="Kim S.J."/>
            <person name="Moon J.Y."/>
            <person name="Weon H.Y."/>
            <person name="Ahn J.H."/>
            <person name="Chen W.M."/>
            <person name="Kwon S.W."/>
        </authorList>
    </citation>
    <scope>NUCLEOTIDE SEQUENCE [LARGE SCALE GENOMIC DNA]</scope>
    <source>
        <strain evidence="7 8">KIS83-12</strain>
    </source>
</reference>
<keyword evidence="3" id="KW-0804">Transcription</keyword>
<evidence type="ECO:0000256" key="4">
    <source>
        <dbReference type="PROSITE-ProRule" id="PRU00335"/>
    </source>
</evidence>
<evidence type="ECO:0000313" key="8">
    <source>
        <dbReference type="Proteomes" id="UP000472676"/>
    </source>
</evidence>
<evidence type="ECO:0000313" key="7">
    <source>
        <dbReference type="EMBL" id="NGY03976.1"/>
    </source>
</evidence>
<feature type="domain" description="HTH tetR-type" evidence="6">
    <location>
        <begin position="33"/>
        <end position="93"/>
    </location>
</feature>
<dbReference type="Proteomes" id="UP000472676">
    <property type="component" value="Unassembled WGS sequence"/>
</dbReference>
<dbReference type="InterPro" id="IPR001647">
    <property type="entry name" value="HTH_TetR"/>
</dbReference>
<dbReference type="PROSITE" id="PS01081">
    <property type="entry name" value="HTH_TETR_1"/>
    <property type="match status" value="1"/>
</dbReference>
<dbReference type="PROSITE" id="PS50977">
    <property type="entry name" value="HTH_TETR_2"/>
    <property type="match status" value="1"/>
</dbReference>
<dbReference type="AlphaFoldDB" id="A0A6M2BMZ1"/>
<feature type="DNA-binding region" description="H-T-H motif" evidence="4">
    <location>
        <begin position="56"/>
        <end position="75"/>
    </location>
</feature>
<dbReference type="InterPro" id="IPR009057">
    <property type="entry name" value="Homeodomain-like_sf"/>
</dbReference>
<dbReference type="InterPro" id="IPR050109">
    <property type="entry name" value="HTH-type_TetR-like_transc_reg"/>
</dbReference>
<evidence type="ECO:0000256" key="3">
    <source>
        <dbReference type="ARBA" id="ARBA00023163"/>
    </source>
</evidence>
<dbReference type="Gene3D" id="1.10.357.10">
    <property type="entry name" value="Tetracycline Repressor, domain 2"/>
    <property type="match status" value="1"/>
</dbReference>
<organism evidence="7 8">
    <name type="scientific">Solimonas terrae</name>
    <dbReference type="NCBI Taxonomy" id="1396819"/>
    <lineage>
        <taxon>Bacteria</taxon>
        <taxon>Pseudomonadati</taxon>
        <taxon>Pseudomonadota</taxon>
        <taxon>Gammaproteobacteria</taxon>
        <taxon>Nevskiales</taxon>
        <taxon>Nevskiaceae</taxon>
        <taxon>Solimonas</taxon>
    </lineage>
</organism>
<evidence type="ECO:0000256" key="5">
    <source>
        <dbReference type="SAM" id="MobiDB-lite"/>
    </source>
</evidence>
<protein>
    <submittedName>
        <fullName evidence="7">TetR/AcrR family transcriptional regulator</fullName>
    </submittedName>
</protein>
<dbReference type="EMBL" id="JAAMOW010000002">
    <property type="protein sequence ID" value="NGY03976.1"/>
    <property type="molecule type" value="Genomic_DNA"/>
</dbReference>
<dbReference type="SUPFAM" id="SSF46689">
    <property type="entry name" value="Homeodomain-like"/>
    <property type="match status" value="1"/>
</dbReference>
<comment type="caution">
    <text evidence="7">The sequence shown here is derived from an EMBL/GenBank/DDBJ whole genome shotgun (WGS) entry which is preliminary data.</text>
</comment>
<accession>A0A6M2BMZ1</accession>